<protein>
    <recommendedName>
        <fullName evidence="3">DUF2694 domain-containing protein</fullName>
    </recommendedName>
</protein>
<sequence length="102" mass="11379">MTSNDNLPLSEQAFLARTPDDAVLVRVAVKGSILGVQLEPKAMRDNMHELAQRIMACADVAYLQGQVALREQMEHAKLDPVCYADFPTERDLAAARDRLRNL</sequence>
<name>A0A0J6VRK7_9MYCO</name>
<reference evidence="1 2" key="1">
    <citation type="journal article" date="2015" name="Genome Biol. Evol.">
        <title>Characterization of Three Mycobacterium spp. with Potential Use in Bioremediation by Genome Sequencing and Comparative Genomics.</title>
        <authorList>
            <person name="Das S."/>
            <person name="Pettersson B.M."/>
            <person name="Behra P.R."/>
            <person name="Ramesh M."/>
            <person name="Dasgupta S."/>
            <person name="Bhattacharya A."/>
            <person name="Kirsebom L.A."/>
        </authorList>
    </citation>
    <scope>NUCLEOTIDE SEQUENCE [LARGE SCALE GENOMIC DNA]</scope>
    <source>
        <strain evidence="1 2">DSM 44075</strain>
    </source>
</reference>
<evidence type="ECO:0000313" key="2">
    <source>
        <dbReference type="Proteomes" id="UP000036313"/>
    </source>
</evidence>
<dbReference type="EMBL" id="JYNU01000028">
    <property type="protein sequence ID" value="KMO72829.1"/>
    <property type="molecule type" value="Genomic_DNA"/>
</dbReference>
<dbReference type="AlphaFoldDB" id="A0A0J6VRK7"/>
<accession>A0A0J6VRK7</accession>
<dbReference type="RefSeq" id="WP_011767956.1">
    <property type="nucleotide sequence ID" value="NZ_JYNU01000028.1"/>
</dbReference>
<evidence type="ECO:0008006" key="3">
    <source>
        <dbReference type="Google" id="ProtNLM"/>
    </source>
</evidence>
<evidence type="ECO:0000313" key="1">
    <source>
        <dbReference type="EMBL" id="KMO72829.1"/>
    </source>
</evidence>
<dbReference type="PATRIC" id="fig|1807.14.peg.3950"/>
<dbReference type="Proteomes" id="UP000036313">
    <property type="component" value="Unassembled WGS sequence"/>
</dbReference>
<proteinExistence type="predicted"/>
<organism evidence="1 2">
    <name type="scientific">Mycolicibacterium obuense</name>
    <dbReference type="NCBI Taxonomy" id="1807"/>
    <lineage>
        <taxon>Bacteria</taxon>
        <taxon>Bacillati</taxon>
        <taxon>Actinomycetota</taxon>
        <taxon>Actinomycetes</taxon>
        <taxon>Mycobacteriales</taxon>
        <taxon>Mycobacteriaceae</taxon>
        <taxon>Mycolicibacterium</taxon>
    </lineage>
</organism>
<gene>
    <name evidence="1" type="ORF">MOBUDSM44075_03923</name>
</gene>
<comment type="caution">
    <text evidence="1">The sequence shown here is derived from an EMBL/GenBank/DDBJ whole genome shotgun (WGS) entry which is preliminary data.</text>
</comment>
<dbReference type="Pfam" id="PF10904">
    <property type="entry name" value="DUF2694"/>
    <property type="match status" value="1"/>
</dbReference>
<dbReference type="InterPro" id="IPR024426">
    <property type="entry name" value="DUF2694"/>
</dbReference>